<feature type="domain" description="Transketolase-like pyrimidine-binding" evidence="4">
    <location>
        <begin position="40"/>
        <end position="204"/>
    </location>
</feature>
<dbReference type="SUPFAM" id="SSF52922">
    <property type="entry name" value="TK C-terminal domain-like"/>
    <property type="match status" value="1"/>
</dbReference>
<evidence type="ECO:0000259" key="4">
    <source>
        <dbReference type="SMART" id="SM00861"/>
    </source>
</evidence>
<dbReference type="SMART" id="SM00861">
    <property type="entry name" value="Transket_pyr"/>
    <property type="match status" value="1"/>
</dbReference>
<dbReference type="InterPro" id="IPR009014">
    <property type="entry name" value="Transketo_C/PFOR_II"/>
</dbReference>
<accession>A0A370FE28</accession>
<dbReference type="AlphaFoldDB" id="A0A370FE28"/>
<evidence type="ECO:0000256" key="1">
    <source>
        <dbReference type="ARBA" id="ARBA00001964"/>
    </source>
</evidence>
<evidence type="ECO:0000313" key="6">
    <source>
        <dbReference type="Proteomes" id="UP000255265"/>
    </source>
</evidence>
<dbReference type="InterPro" id="IPR029061">
    <property type="entry name" value="THDP-binding"/>
</dbReference>
<dbReference type="FunFam" id="3.40.50.970:FF:000129">
    <property type="entry name" value="Transketolase"/>
    <property type="match status" value="1"/>
</dbReference>
<keyword evidence="3" id="KW-0786">Thiamine pyrophosphate</keyword>
<evidence type="ECO:0000313" key="5">
    <source>
        <dbReference type="EMBL" id="RDI22637.1"/>
    </source>
</evidence>
<dbReference type="EMBL" id="QQAV01000007">
    <property type="protein sequence ID" value="RDI22637.1"/>
    <property type="molecule type" value="Genomic_DNA"/>
</dbReference>
<dbReference type="InterPro" id="IPR033248">
    <property type="entry name" value="Transketolase_C"/>
</dbReference>
<dbReference type="Gene3D" id="3.40.50.920">
    <property type="match status" value="1"/>
</dbReference>
<comment type="cofactor">
    <cofactor evidence="1">
        <name>thiamine diphosphate</name>
        <dbReference type="ChEBI" id="CHEBI:58937"/>
    </cofactor>
</comment>
<dbReference type="Gene3D" id="3.40.50.970">
    <property type="match status" value="1"/>
</dbReference>
<dbReference type="CDD" id="cd07033">
    <property type="entry name" value="TPP_PYR_DXS_TK_like"/>
    <property type="match status" value="1"/>
</dbReference>
<dbReference type="InterPro" id="IPR051157">
    <property type="entry name" value="PDH/Transketolase"/>
</dbReference>
<dbReference type="RefSeq" id="WP_170159406.1">
    <property type="nucleotide sequence ID" value="NZ_QQAV01000007.1"/>
</dbReference>
<dbReference type="PANTHER" id="PTHR43825:SF1">
    <property type="entry name" value="TRANSKETOLASE-LIKE PYRIMIDINE-BINDING DOMAIN-CONTAINING PROTEIN"/>
    <property type="match status" value="1"/>
</dbReference>
<protein>
    <submittedName>
        <fullName evidence="5">Transketolase</fullName>
    </submittedName>
</protein>
<evidence type="ECO:0000256" key="2">
    <source>
        <dbReference type="ARBA" id="ARBA00007131"/>
    </source>
</evidence>
<proteinExistence type="inferred from homology"/>
<comment type="similarity">
    <text evidence="2">Belongs to the transketolase family.</text>
</comment>
<comment type="caution">
    <text evidence="5">The sequence shown here is derived from an EMBL/GenBank/DDBJ whole genome shotgun (WGS) entry which is preliminary data.</text>
</comment>
<dbReference type="SUPFAM" id="SSF52518">
    <property type="entry name" value="Thiamin diphosphate-binding fold (THDP-binding)"/>
    <property type="match status" value="1"/>
</dbReference>
<keyword evidence="6" id="KW-1185">Reference proteome</keyword>
<dbReference type="Pfam" id="PF02780">
    <property type="entry name" value="Transketolase_C"/>
    <property type="match status" value="1"/>
</dbReference>
<reference evidence="5 6" key="1">
    <citation type="submission" date="2018-07" db="EMBL/GenBank/DDBJ databases">
        <title>Genomic Encyclopedia of Type Strains, Phase IV (KMG-IV): sequencing the most valuable type-strain genomes for metagenomic binning, comparative biology and taxonomic classification.</title>
        <authorList>
            <person name="Goeker M."/>
        </authorList>
    </citation>
    <scope>NUCLEOTIDE SEQUENCE [LARGE SCALE GENOMIC DNA]</scope>
    <source>
        <strain evidence="5 6">DSM 21352</strain>
    </source>
</reference>
<name>A0A370FE28_9BURK</name>
<dbReference type="Proteomes" id="UP000255265">
    <property type="component" value="Unassembled WGS sequence"/>
</dbReference>
<organism evidence="5 6">
    <name type="scientific">Pseudacidovorax intermedius</name>
    <dbReference type="NCBI Taxonomy" id="433924"/>
    <lineage>
        <taxon>Bacteria</taxon>
        <taxon>Pseudomonadati</taxon>
        <taxon>Pseudomonadota</taxon>
        <taxon>Betaproteobacteria</taxon>
        <taxon>Burkholderiales</taxon>
        <taxon>Comamonadaceae</taxon>
        <taxon>Pseudacidovorax</taxon>
    </lineage>
</organism>
<gene>
    <name evidence="5" type="ORF">DFR41_10740</name>
</gene>
<sequence>MRDATLFPSVQADAVVVDDFTQGGAHAVAPAAGASAASPAAVPRYYGETLLALARERGHIVALSADLSSSTETDLFRDALPERFINAGIAEANMVGVAGGLARSGMQAWVHTFCVFATRRPYDQVAMQVAYPKADVKIVGFLPGLATILGVSHQAIDDVALMRALPNMTVIEPAGPAQVPAAVRAAADHKGPVYLRLLRASQALPAGTPWMPVRIGEIQPLEAAEGEVLLIASGLMVEVALAAAARLRAQGLGVAVANAHTLKPFDDDFVRAQARQRRLIVTLENHSVIGGLGSAVAEAMAEAGGGARLLRLGVRDRFAQGASMPWLFERHGLTPPAVAEAVGRALAAGDAR</sequence>
<dbReference type="Pfam" id="PF02779">
    <property type="entry name" value="Transket_pyr"/>
    <property type="match status" value="1"/>
</dbReference>
<evidence type="ECO:0000256" key="3">
    <source>
        <dbReference type="ARBA" id="ARBA00023052"/>
    </source>
</evidence>
<dbReference type="PANTHER" id="PTHR43825">
    <property type="entry name" value="PYRUVATE DEHYDROGENASE E1 COMPONENT"/>
    <property type="match status" value="1"/>
</dbReference>
<dbReference type="InterPro" id="IPR005475">
    <property type="entry name" value="Transketolase-like_Pyr-bd"/>
</dbReference>